<dbReference type="Proteomes" id="UP000240996">
    <property type="component" value="Unassembled WGS sequence"/>
</dbReference>
<feature type="signal peptide" evidence="2">
    <location>
        <begin position="1"/>
        <end position="43"/>
    </location>
</feature>
<reference evidence="3 4" key="1">
    <citation type="submission" date="2018-04" db="EMBL/GenBank/DDBJ databases">
        <title>Genomic Encyclopedia of Type Strains, Phase III (KMG-III): the genomes of soil and plant-associated and newly described type strains.</title>
        <authorList>
            <person name="Whitman W."/>
        </authorList>
    </citation>
    <scope>NUCLEOTIDE SEQUENCE [LARGE SCALE GENOMIC DNA]</scope>
    <source>
        <strain evidence="3 4">NW12</strain>
    </source>
</reference>
<evidence type="ECO:0000256" key="1">
    <source>
        <dbReference type="SAM" id="Phobius"/>
    </source>
</evidence>
<keyword evidence="1" id="KW-0812">Transmembrane</keyword>
<protein>
    <submittedName>
        <fullName evidence="3">Uncharacterized protein</fullName>
    </submittedName>
</protein>
<feature type="chain" id="PRO_5015581022" evidence="2">
    <location>
        <begin position="44"/>
        <end position="107"/>
    </location>
</feature>
<name>A0A2T4YQA8_9SPHN</name>
<organism evidence="3 4">
    <name type="scientific">Sphingomonas aerolata</name>
    <dbReference type="NCBI Taxonomy" id="185951"/>
    <lineage>
        <taxon>Bacteria</taxon>
        <taxon>Pseudomonadati</taxon>
        <taxon>Pseudomonadota</taxon>
        <taxon>Alphaproteobacteria</taxon>
        <taxon>Sphingomonadales</taxon>
        <taxon>Sphingomonadaceae</taxon>
        <taxon>Sphingomonas</taxon>
    </lineage>
</organism>
<accession>A0A2T4YQA8</accession>
<feature type="transmembrane region" description="Helical" evidence="1">
    <location>
        <begin position="77"/>
        <end position="95"/>
    </location>
</feature>
<keyword evidence="1" id="KW-0472">Membrane</keyword>
<evidence type="ECO:0000313" key="4">
    <source>
        <dbReference type="Proteomes" id="UP000240996"/>
    </source>
</evidence>
<keyword evidence="2" id="KW-0732">Signal</keyword>
<sequence>MLAQSLGRWFPTGLIFEKAKFMKTLILGAAALAMTALPVAASAAPATGNAAKSLSVASSVRTGTATKRSSKIAADSIAPLVIGVGMLAGVTYLVIDKENDDDNSDSN</sequence>
<keyword evidence="4" id="KW-1185">Reference proteome</keyword>
<gene>
    <name evidence="3" type="ORF">C8J24_1926</name>
</gene>
<dbReference type="AlphaFoldDB" id="A0A2T4YQA8"/>
<evidence type="ECO:0000256" key="2">
    <source>
        <dbReference type="SAM" id="SignalP"/>
    </source>
</evidence>
<evidence type="ECO:0000313" key="3">
    <source>
        <dbReference type="EMBL" id="PTM45700.1"/>
    </source>
</evidence>
<keyword evidence="1" id="KW-1133">Transmembrane helix</keyword>
<comment type="caution">
    <text evidence="3">The sequence shown here is derived from an EMBL/GenBank/DDBJ whole genome shotgun (WGS) entry which is preliminary data.</text>
</comment>
<proteinExistence type="predicted"/>
<dbReference type="EMBL" id="PZZN01000002">
    <property type="protein sequence ID" value="PTM45700.1"/>
    <property type="molecule type" value="Genomic_DNA"/>
</dbReference>